<proteinExistence type="predicted"/>
<dbReference type="EMBL" id="QLNQ01000028">
    <property type="protein sequence ID" value="RCK57815.1"/>
    <property type="molecule type" value="Genomic_DNA"/>
</dbReference>
<name>A0A367XW22_9ASCO</name>
<keyword evidence="2" id="KW-1185">Reference proteome</keyword>
<dbReference type="AlphaFoldDB" id="A0A367XW22"/>
<dbReference type="STRING" id="5486.A0A367XW22"/>
<sequence>MATSPVNEYLSLSVLPTIHLEDLPDDILDRIIDYVLYRPAPTPLFYGTKSLIDIPHHAYISSTIRIPLAFNDILALSTTCSTLRIKLAPRLFHTLSLVRLNQVDAILATPKSQELFSDKKRIHRELFKELIESNIESCGKAELARASFKTHVVGDKSYKSRYESSLLMTRYVSYLECDNSSLNGDDLKYFPNVSALRVLDVGTTYQLNSQDKLPRLEYLAINARTLIHCPLLLASIRHLKRLDLFLDYGNLPFDVGISPLIEELKGSIALNELVLFLNNSYTIGYIDTINLLQQVKANSRNIEKLTIRYKRRKSESTVDQSKWVLYGGCVGDKLLEVFEGLLEVVLDISILDIIKFRQEAYNSAVGEIPARNNRLLILVDQAIVGPTISANMRENTGVIIRHCHFTSISFQYGESIEESHIHVLKLLTDFVQWLSNGRMDKEQNYTGIKSISLEKCWSVTDDSLVREHISDLIASKSLDNLKNVKPWVTSMYNSPRYKDAESYNVVYVKETGMRIMDSRGYLIGVSDSEIDKAIFTVVDKKSGVRYINTSFWSGESSLVDFEQYSIQQRKSLLWG</sequence>
<evidence type="ECO:0000313" key="1">
    <source>
        <dbReference type="EMBL" id="RCK57815.1"/>
    </source>
</evidence>
<dbReference type="OrthoDB" id="4026135at2759"/>
<comment type="caution">
    <text evidence="1">The sequence shown here is derived from an EMBL/GenBank/DDBJ whole genome shotgun (WGS) entry which is preliminary data.</text>
</comment>
<dbReference type="Proteomes" id="UP000253472">
    <property type="component" value="Unassembled WGS sequence"/>
</dbReference>
<gene>
    <name evidence="1" type="ORF">Cantr_06488</name>
</gene>
<protein>
    <submittedName>
        <fullName evidence="1">Uncharacterized protein</fullName>
    </submittedName>
</protein>
<organism evidence="1 2">
    <name type="scientific">Candida viswanathii</name>
    <dbReference type="NCBI Taxonomy" id="5486"/>
    <lineage>
        <taxon>Eukaryota</taxon>
        <taxon>Fungi</taxon>
        <taxon>Dikarya</taxon>
        <taxon>Ascomycota</taxon>
        <taxon>Saccharomycotina</taxon>
        <taxon>Pichiomycetes</taxon>
        <taxon>Debaryomycetaceae</taxon>
        <taxon>Candida/Lodderomyces clade</taxon>
        <taxon>Candida</taxon>
    </lineage>
</organism>
<accession>A0A367XW22</accession>
<evidence type="ECO:0000313" key="2">
    <source>
        <dbReference type="Proteomes" id="UP000253472"/>
    </source>
</evidence>
<reference evidence="1 2" key="1">
    <citation type="submission" date="2018-06" db="EMBL/GenBank/DDBJ databases">
        <title>Whole genome sequencing of Candida tropicalis (genome annotated by CSBL at Korea University).</title>
        <authorList>
            <person name="Ahn J."/>
        </authorList>
    </citation>
    <scope>NUCLEOTIDE SEQUENCE [LARGE SCALE GENOMIC DNA]</scope>
    <source>
        <strain evidence="1 2">ATCC 20962</strain>
    </source>
</reference>